<sequence length="74" mass="8258">MGVRVSGERGRLGGLSGVGNMARQQRNSGDKGIFSGGGGSKPERERGGRRYLKFFRAECWREGEGENWRRKGRE</sequence>
<feature type="region of interest" description="Disordered" evidence="1">
    <location>
        <begin position="1"/>
        <end position="47"/>
    </location>
</feature>
<keyword evidence="3" id="KW-1185">Reference proteome</keyword>
<gene>
    <name evidence="2" type="ORF">TIFTF001_013917</name>
</gene>
<dbReference type="EMBL" id="BTGU01000019">
    <property type="protein sequence ID" value="GMN44727.1"/>
    <property type="molecule type" value="Genomic_DNA"/>
</dbReference>
<evidence type="ECO:0000313" key="2">
    <source>
        <dbReference type="EMBL" id="GMN44727.1"/>
    </source>
</evidence>
<evidence type="ECO:0000256" key="1">
    <source>
        <dbReference type="SAM" id="MobiDB-lite"/>
    </source>
</evidence>
<accession>A0AA88D7Q1</accession>
<evidence type="ECO:0000313" key="3">
    <source>
        <dbReference type="Proteomes" id="UP001187192"/>
    </source>
</evidence>
<dbReference type="Proteomes" id="UP001187192">
    <property type="component" value="Unassembled WGS sequence"/>
</dbReference>
<proteinExistence type="predicted"/>
<protein>
    <submittedName>
        <fullName evidence="2">Uncharacterized protein</fullName>
    </submittedName>
</protein>
<feature type="compositionally biased region" description="Basic and acidic residues" evidence="1">
    <location>
        <begin position="1"/>
        <end position="11"/>
    </location>
</feature>
<reference evidence="2" key="1">
    <citation type="submission" date="2023-07" db="EMBL/GenBank/DDBJ databases">
        <title>draft genome sequence of fig (Ficus carica).</title>
        <authorList>
            <person name="Takahashi T."/>
            <person name="Nishimura K."/>
        </authorList>
    </citation>
    <scope>NUCLEOTIDE SEQUENCE</scope>
</reference>
<name>A0AA88D7Q1_FICCA</name>
<comment type="caution">
    <text evidence="2">The sequence shown here is derived from an EMBL/GenBank/DDBJ whole genome shotgun (WGS) entry which is preliminary data.</text>
</comment>
<dbReference type="AlphaFoldDB" id="A0AA88D7Q1"/>
<organism evidence="2 3">
    <name type="scientific">Ficus carica</name>
    <name type="common">Common fig</name>
    <dbReference type="NCBI Taxonomy" id="3494"/>
    <lineage>
        <taxon>Eukaryota</taxon>
        <taxon>Viridiplantae</taxon>
        <taxon>Streptophyta</taxon>
        <taxon>Embryophyta</taxon>
        <taxon>Tracheophyta</taxon>
        <taxon>Spermatophyta</taxon>
        <taxon>Magnoliopsida</taxon>
        <taxon>eudicotyledons</taxon>
        <taxon>Gunneridae</taxon>
        <taxon>Pentapetalae</taxon>
        <taxon>rosids</taxon>
        <taxon>fabids</taxon>
        <taxon>Rosales</taxon>
        <taxon>Moraceae</taxon>
        <taxon>Ficeae</taxon>
        <taxon>Ficus</taxon>
    </lineage>
</organism>